<dbReference type="SUPFAM" id="SSF69279">
    <property type="entry name" value="Phage tail proteins"/>
    <property type="match status" value="2"/>
</dbReference>
<gene>
    <name evidence="5" type="ORF">UC8_26720</name>
</gene>
<dbReference type="NCBIfam" id="TIGR03361">
    <property type="entry name" value="VI_Rhs_Vgr"/>
    <property type="match status" value="1"/>
</dbReference>
<dbReference type="InterPro" id="IPR006531">
    <property type="entry name" value="Gp5/Vgr_OB"/>
</dbReference>
<protein>
    <submittedName>
        <fullName evidence="5">Phage-related baseplate assembly protein</fullName>
    </submittedName>
</protein>
<dbReference type="Gene3D" id="3.55.50.10">
    <property type="entry name" value="Baseplate protein-like domains"/>
    <property type="match status" value="1"/>
</dbReference>
<proteinExistence type="inferred from homology"/>
<evidence type="ECO:0000256" key="3">
    <source>
        <dbReference type="SAM" id="MobiDB-lite"/>
    </source>
</evidence>
<feature type="coiled-coil region" evidence="2">
    <location>
        <begin position="783"/>
        <end position="817"/>
    </location>
</feature>
<dbReference type="KEGG" id="rul:UC8_26720"/>
<dbReference type="NCBIfam" id="TIGR01646">
    <property type="entry name" value="vgr_GE"/>
    <property type="match status" value="1"/>
</dbReference>
<dbReference type="InterPro" id="IPR017847">
    <property type="entry name" value="T6SS_RhsGE_Vgr_subset"/>
</dbReference>
<dbReference type="SUPFAM" id="SSF69349">
    <property type="entry name" value="Phage fibre proteins"/>
    <property type="match status" value="1"/>
</dbReference>
<dbReference type="Pfam" id="PF05954">
    <property type="entry name" value="Phage_GPD"/>
    <property type="match status" value="1"/>
</dbReference>
<feature type="region of interest" description="Disordered" evidence="3">
    <location>
        <begin position="573"/>
        <end position="592"/>
    </location>
</feature>
<evidence type="ECO:0000259" key="4">
    <source>
        <dbReference type="Pfam" id="PF04717"/>
    </source>
</evidence>
<evidence type="ECO:0000256" key="1">
    <source>
        <dbReference type="ARBA" id="ARBA00005558"/>
    </source>
</evidence>
<dbReference type="Pfam" id="PF04717">
    <property type="entry name" value="Phage_base_V"/>
    <property type="match status" value="1"/>
</dbReference>
<dbReference type="AlphaFoldDB" id="A0A5B9QTC2"/>
<keyword evidence="6" id="KW-1185">Reference proteome</keyword>
<dbReference type="SUPFAM" id="SSF69255">
    <property type="entry name" value="gp5 N-terminal domain-like"/>
    <property type="match status" value="1"/>
</dbReference>
<sequence>MPIEVTAQRIRLWTQHNAGSFNLVEIRGRESLSRPYRFQLKLRTHFADPVNLSDLLGTPVRASFTLPDPYWLARLEAQDPLPSRDICGVLSHVFDDGRDDRYRYYTATMRPRFWTYGLNRRFRMFQQRDTQSIVSEVLGNLPVRWEIGPAGPPRNYCVQYGESDLAFVSRLLEEDGMFYFFEHQYDGQPTDPHERTERMVISDSIDRVNTGEPPAYAVDEVIGGNRDSMRIRRWQKRHRLTPHVVRSLDRNFQRPNTFADASRLSPGEQEKSDWALTDYPSGIARRVDEISAAGERNTDQLTQLDDLADRDARLKVERIACLQKNYCGSGDVAAMMPGQKFRLLRDAVPDPQQYYLTDVQHLIRLATQHRSDESDVELKYQNRFRCMAESTPFRAPLRTKKPVLSGVVPAMVVSDPSITDDDVCVDVYGRVKVVFPWQADNAPSCWIRVSQFWAGKRWGAFFWPRTGQEVLVAFEHGDPDRPVIVGSLYNSENMPPLPLPDKKLCCGIHSCSHKGIGTSQTSSMVFHDAQGEEYLALHSETYMAISSETTELKQSAGPKISFKGHHWLFDTGGGSGGGGSDATGNDEAGSGPFKDPGPCTFDVKHFFKEIALIADEGEIEFNVGDSYKKSVGRQMSTIFGPTTALSCDPMELVDELLESAGPVAGKILSTLGTLVFGSGGQGKTFFGGTQTLNYGETLTVNRGHQIKNTGPGFHACMEMAHAGNMKGYEPIAGFACMVLTLLMLLTDLIATMLTKCLVDHFGSTWEHVVKFDQIWTLNILPRLQGLLELLERLNASIKSVQQKLAVATSQLEDAISRVFRAMETTDGAAGESIEAMEKFVPDIAAHMACVSRLMKSVA</sequence>
<comment type="similarity">
    <text evidence="1">Belongs to the VgrG protein family.</text>
</comment>
<name>A0A5B9QTC2_9BACT</name>
<accession>A0A5B9QTC2</accession>
<dbReference type="InterPro" id="IPR037026">
    <property type="entry name" value="Vgr_OB-fold_dom_sf"/>
</dbReference>
<dbReference type="RefSeq" id="WP_068130619.1">
    <property type="nucleotide sequence ID" value="NZ_CP042914.1"/>
</dbReference>
<organism evidence="5 6">
    <name type="scientific">Roseimaritima ulvae</name>
    <dbReference type="NCBI Taxonomy" id="980254"/>
    <lineage>
        <taxon>Bacteria</taxon>
        <taxon>Pseudomonadati</taxon>
        <taxon>Planctomycetota</taxon>
        <taxon>Planctomycetia</taxon>
        <taxon>Pirellulales</taxon>
        <taxon>Pirellulaceae</taxon>
        <taxon>Roseimaritima</taxon>
    </lineage>
</organism>
<dbReference type="Gene3D" id="4.10.220.110">
    <property type="match status" value="1"/>
</dbReference>
<dbReference type="InterPro" id="IPR006533">
    <property type="entry name" value="T6SS_Vgr_RhsGE"/>
</dbReference>
<dbReference type="Proteomes" id="UP000325286">
    <property type="component" value="Chromosome"/>
</dbReference>
<dbReference type="EMBL" id="CP042914">
    <property type="protein sequence ID" value="QEG40655.1"/>
    <property type="molecule type" value="Genomic_DNA"/>
</dbReference>
<evidence type="ECO:0000256" key="2">
    <source>
        <dbReference type="SAM" id="Coils"/>
    </source>
</evidence>
<dbReference type="Gene3D" id="2.40.50.230">
    <property type="entry name" value="Gp5 N-terminal domain"/>
    <property type="match status" value="1"/>
</dbReference>
<feature type="domain" description="Gp5/Type VI secretion system Vgr protein OB-fold" evidence="4">
    <location>
        <begin position="428"/>
        <end position="489"/>
    </location>
</feature>
<evidence type="ECO:0000313" key="5">
    <source>
        <dbReference type="EMBL" id="QEG40655.1"/>
    </source>
</evidence>
<dbReference type="Gene3D" id="2.30.110.50">
    <property type="match status" value="1"/>
</dbReference>
<reference evidence="5 6" key="1">
    <citation type="submission" date="2019-08" db="EMBL/GenBank/DDBJ databases">
        <title>Deep-cultivation of Planctomycetes and their phenomic and genomic characterization uncovers novel biology.</title>
        <authorList>
            <person name="Wiegand S."/>
            <person name="Jogler M."/>
            <person name="Boedeker C."/>
            <person name="Pinto D."/>
            <person name="Vollmers J."/>
            <person name="Rivas-Marin E."/>
            <person name="Kohn T."/>
            <person name="Peeters S.H."/>
            <person name="Heuer A."/>
            <person name="Rast P."/>
            <person name="Oberbeckmann S."/>
            <person name="Bunk B."/>
            <person name="Jeske O."/>
            <person name="Meyerdierks A."/>
            <person name="Storesund J.E."/>
            <person name="Kallscheuer N."/>
            <person name="Luecker S."/>
            <person name="Lage O.M."/>
            <person name="Pohl T."/>
            <person name="Merkel B.J."/>
            <person name="Hornburger P."/>
            <person name="Mueller R.-W."/>
            <person name="Bruemmer F."/>
            <person name="Labrenz M."/>
            <person name="Spormann A.M."/>
            <person name="Op den Camp H."/>
            <person name="Overmann J."/>
            <person name="Amann R."/>
            <person name="Jetten M.S.M."/>
            <person name="Mascher T."/>
            <person name="Medema M.H."/>
            <person name="Devos D.P."/>
            <person name="Kaster A.-K."/>
            <person name="Ovreas L."/>
            <person name="Rohde M."/>
            <person name="Galperin M.Y."/>
            <person name="Jogler C."/>
        </authorList>
    </citation>
    <scope>NUCLEOTIDE SEQUENCE [LARGE SCALE GENOMIC DNA]</scope>
    <source>
        <strain evidence="5 6">UC8</strain>
    </source>
</reference>
<keyword evidence="2" id="KW-0175">Coiled coil</keyword>
<evidence type="ECO:0000313" key="6">
    <source>
        <dbReference type="Proteomes" id="UP000325286"/>
    </source>
</evidence>